<evidence type="ECO:0000256" key="3">
    <source>
        <dbReference type="ARBA" id="ARBA00022801"/>
    </source>
</evidence>
<evidence type="ECO:0000256" key="4">
    <source>
        <dbReference type="ARBA" id="ARBA00022806"/>
    </source>
</evidence>
<dbReference type="Proteomes" id="UP000053820">
    <property type="component" value="Unassembled WGS sequence"/>
</dbReference>
<dbReference type="CDD" id="cd18808">
    <property type="entry name" value="SF1_C_Upf1"/>
    <property type="match status" value="1"/>
</dbReference>
<dbReference type="InterPro" id="IPR027417">
    <property type="entry name" value="P-loop_NTPase"/>
</dbReference>
<feature type="compositionally biased region" description="Low complexity" evidence="7">
    <location>
        <begin position="905"/>
        <end position="916"/>
    </location>
</feature>
<keyword evidence="6" id="KW-0175">Coiled coil</keyword>
<keyword evidence="4" id="KW-0347">Helicase</keyword>
<dbReference type="EMBL" id="KN839846">
    <property type="protein sequence ID" value="KIJ64432.1"/>
    <property type="molecule type" value="Genomic_DNA"/>
</dbReference>
<dbReference type="InterPro" id="IPR041677">
    <property type="entry name" value="DNA2/NAM7_AAA_11"/>
</dbReference>
<feature type="coiled-coil region" evidence="6">
    <location>
        <begin position="1409"/>
        <end position="1467"/>
    </location>
</feature>
<dbReference type="Gene3D" id="3.40.50.300">
    <property type="entry name" value="P-loop containing nucleotide triphosphate hydrolases"/>
    <property type="match status" value="2"/>
</dbReference>
<feature type="compositionally biased region" description="Basic and acidic residues" evidence="7">
    <location>
        <begin position="943"/>
        <end position="952"/>
    </location>
</feature>
<dbReference type="SUPFAM" id="SSF48371">
    <property type="entry name" value="ARM repeat"/>
    <property type="match status" value="1"/>
</dbReference>
<evidence type="ECO:0000256" key="1">
    <source>
        <dbReference type="ARBA" id="ARBA00007913"/>
    </source>
</evidence>
<evidence type="ECO:0000259" key="10">
    <source>
        <dbReference type="Pfam" id="PF13087"/>
    </source>
</evidence>
<dbReference type="SUPFAM" id="SSF52540">
    <property type="entry name" value="P-loop containing nucleoside triphosphate hydrolases"/>
    <property type="match status" value="1"/>
</dbReference>
<name>A0A0C9WFS2_9AGAM</name>
<dbReference type="PANTHER" id="PTHR10887:SF495">
    <property type="entry name" value="HELICASE SENATAXIN ISOFORM X1-RELATED"/>
    <property type="match status" value="1"/>
</dbReference>
<dbReference type="InterPro" id="IPR024481">
    <property type="entry name" value="Helicase_Sen1_N"/>
</dbReference>
<dbReference type="OrthoDB" id="6513042at2759"/>
<evidence type="ECO:0000256" key="5">
    <source>
        <dbReference type="ARBA" id="ARBA00022840"/>
    </source>
</evidence>
<evidence type="ECO:0000313" key="12">
    <source>
        <dbReference type="EMBL" id="KIJ64432.1"/>
    </source>
</evidence>
<dbReference type="Pfam" id="PF13087">
    <property type="entry name" value="AAA_12"/>
    <property type="match status" value="1"/>
</dbReference>
<protein>
    <submittedName>
        <fullName evidence="12">Uncharacterized protein</fullName>
    </submittedName>
</protein>
<dbReference type="InterPro" id="IPR045055">
    <property type="entry name" value="DNA2/NAM7-like"/>
</dbReference>
<evidence type="ECO:0000259" key="11">
    <source>
        <dbReference type="Pfam" id="PF23576"/>
    </source>
</evidence>
<feature type="region of interest" description="Disordered" evidence="7">
    <location>
        <begin position="1791"/>
        <end position="1810"/>
    </location>
</feature>
<evidence type="ECO:0000259" key="9">
    <source>
        <dbReference type="Pfam" id="PF13086"/>
    </source>
</evidence>
<keyword evidence="2" id="KW-0547">Nucleotide-binding</keyword>
<dbReference type="Pfam" id="PF12726">
    <property type="entry name" value="SEN1_N"/>
    <property type="match status" value="1"/>
</dbReference>
<feature type="domain" description="Helicase Sen1 N-terminal" evidence="8">
    <location>
        <begin position="83"/>
        <end position="835"/>
    </location>
</feature>
<dbReference type="GO" id="GO:0005694">
    <property type="term" value="C:chromosome"/>
    <property type="evidence" value="ECO:0007669"/>
    <property type="project" value="UniProtKB-ARBA"/>
</dbReference>
<evidence type="ECO:0000313" key="13">
    <source>
        <dbReference type="Proteomes" id="UP000053820"/>
    </source>
</evidence>
<feature type="compositionally biased region" description="Polar residues" evidence="7">
    <location>
        <begin position="1833"/>
        <end position="1847"/>
    </location>
</feature>
<gene>
    <name evidence="12" type="ORF">HYDPIDRAFT_187805</name>
</gene>
<dbReference type="InterPro" id="IPR041679">
    <property type="entry name" value="DNA2/NAM7-like_C"/>
</dbReference>
<evidence type="ECO:0000256" key="2">
    <source>
        <dbReference type="ARBA" id="ARBA00022741"/>
    </source>
</evidence>
<comment type="similarity">
    <text evidence="1">Belongs to the DNA2/NAM7 helicase family.</text>
</comment>
<dbReference type="GO" id="GO:0006369">
    <property type="term" value="P:termination of RNA polymerase II transcription"/>
    <property type="evidence" value="ECO:0007669"/>
    <property type="project" value="TreeGrafter"/>
</dbReference>
<feature type="region of interest" description="Disordered" evidence="7">
    <location>
        <begin position="1833"/>
        <end position="1919"/>
    </location>
</feature>
<proteinExistence type="inferred from homology"/>
<accession>A0A0C9WFS2</accession>
<dbReference type="InterPro" id="IPR016024">
    <property type="entry name" value="ARM-type_fold"/>
</dbReference>
<feature type="region of interest" description="Disordered" evidence="7">
    <location>
        <begin position="903"/>
        <end position="1025"/>
    </location>
</feature>
<feature type="domain" description="DNA2/NAM7 helicase-like C-terminal" evidence="10">
    <location>
        <begin position="1560"/>
        <end position="1757"/>
    </location>
</feature>
<dbReference type="Pfam" id="PF13086">
    <property type="entry name" value="AAA_11"/>
    <property type="match status" value="1"/>
</dbReference>
<reference evidence="12 13" key="1">
    <citation type="submission" date="2014-04" db="EMBL/GenBank/DDBJ databases">
        <title>Evolutionary Origins and Diversification of the Mycorrhizal Mutualists.</title>
        <authorList>
            <consortium name="DOE Joint Genome Institute"/>
            <consortium name="Mycorrhizal Genomics Consortium"/>
            <person name="Kohler A."/>
            <person name="Kuo A."/>
            <person name="Nagy L.G."/>
            <person name="Floudas D."/>
            <person name="Copeland A."/>
            <person name="Barry K.W."/>
            <person name="Cichocki N."/>
            <person name="Veneault-Fourrey C."/>
            <person name="LaButti K."/>
            <person name="Lindquist E.A."/>
            <person name="Lipzen A."/>
            <person name="Lundell T."/>
            <person name="Morin E."/>
            <person name="Murat C."/>
            <person name="Riley R."/>
            <person name="Ohm R."/>
            <person name="Sun H."/>
            <person name="Tunlid A."/>
            <person name="Henrissat B."/>
            <person name="Grigoriev I.V."/>
            <person name="Hibbett D.S."/>
            <person name="Martin F."/>
        </authorList>
    </citation>
    <scope>NUCLEOTIDE SEQUENCE [LARGE SCALE GENOMIC DNA]</scope>
    <source>
        <strain evidence="12 13">MD-312</strain>
    </source>
</reference>
<feature type="compositionally biased region" description="Low complexity" evidence="7">
    <location>
        <begin position="1848"/>
        <end position="1863"/>
    </location>
</feature>
<dbReference type="GO" id="GO:0004386">
    <property type="term" value="F:helicase activity"/>
    <property type="evidence" value="ECO:0007669"/>
    <property type="project" value="UniProtKB-KW"/>
</dbReference>
<dbReference type="GO" id="GO:0016787">
    <property type="term" value="F:hydrolase activity"/>
    <property type="evidence" value="ECO:0007669"/>
    <property type="project" value="UniProtKB-KW"/>
</dbReference>
<sequence length="1919" mass="214196">MTTTKDANKVKALLASVRDTPVNTADASDDVLGPIYGYLMKVPSNSSDKCYHWFCSSADQLTVEAATFLLRLFAYNSPNVEEWKNRLRGCLAGCCACVKSFGEVKVTSRLTYFGAFSEEVIKGFYGSFDDWELKIVKEVLARAGIQNGSQSNASALRNVPPAILYHAVSNLRVLRDSDVLCLLRSRPSVSSWPSDVPPPGLLVLMFDENQDVRQWAKSLVSGCSEVPMAECHFVAGHEQALRIIYSLLAKTAVQRDPFSTSMLTIPSVDGVATLAENFSFTSDPEELWIGFCQVLRQIPTETMLKSYGGADCRRVVTGHLHDVGPQFAHILKSLLFLLKRLQAELWKGEGPEFPQVVFDAIKDSPSYVKLVEDVNPSDEKPWFLSWFGEYLWSLKDSNVFGDVLAKVVDLLCEELQHERFKDVRPTVMFAAIRLLSSLIRKAQTEDLSRHRSAISSVLDIHAEVFISVAFGRQYADEKWKSVRSAARDLVIASLARDVREIANSVSQSCEFLAGRTDNFSVCTVREQIWKKAYESLQTNDADGAASLLGIVAQYSHLDTLNGRAYKPILTKPNAQVAFDAINRSIHVTRQGFVDTISKFANYNQPAFLRDVLRRPNVAKDVMTLMLSPIDDIQSAAKTLVGQAFDVDVRLDCFRALLSNLPDPSFSGIFGFLEKYNRHAPLVTEACSLSKALVQCLTDIIEVLCSSPDGLLHSNEFLRPDDTQGPAAQLPQLWTLMTQSITVIFKRTPLWSDYFDIPDMTVWMRDALIFGRDMLAQWKVMESAGVTSAGESSLRAKKPSKLSRVGKRMINDLQPVLPELARWLRLSDEELLHQSFALIQTVLECFRTTGVPPSETGLAKLNKHVDDARKKTAGAPKTRLDSTRISKLEDALAVFESDDDDVEIVSSTTATSRASTSAPPPKGAKPPKQEVQTRLKPLLQQPAKPERIDRTKVEAPAFPTFRRAEPTAISGPSRLPPAAKEVPKAAQSVPSSSSDSESDDDGGPKGLAALSRFQKSPKIQKPAERRQVKMLDVTNQGKNATMERLNRRDDARRRALRLKPDISGLHRALLSWNYDHDGPDPPTHGAKPKLLHVPDKFADHRQYLSVFEPLLLLECWAQIMQSKDEKQESYDCKISSKRFTDDFIDLEATISESVQKDWRLSETDVVLLKHPDGKKSLLAKTQSYRTTPVGAQMTVRCFVPSGSDLGLQINTVWSLRKIFSLTTLHREYGALMGLPYYDSCQTIMQPRLSPLPRLERRDIDDTMSAYRVNEPQARAILSSLRAEGFALIQGPPGTGKTSTICGLVEAFLVQRPRATTSIHAGRNSAQVDKGPIQKILLCAPSNAAIDEVASRLKEGYRGPQKRGNPIKVVRIGNDKTIDISVRDVSLEYLVEQKMNGENLKDSSKDAGNEIAVLRQEIQSVKHAKQEKLEELATVQNNTARTLALEEEIKKLNSRRMALTQQFDRLKDKQKSDHRTLDAVRRRFRMEVLQEADVICSTLAGSGHDSIEQLEFEMVIIDEAAQAIELSSLIPLKFRTPKCIMVGDPQQLPPTVLSQEACKFQYNQSLFVRLQKHRPDAVHLLSIQYRMHPEISQLPSRLFYQGRLLDGPDMESKTKQPWQSHPKFGPYRFFNIARGQEEGTARQSMKNVLEAQVAVALYARLLKEFSAIDFDFRVGVVSMYRGQVLELQRAFERRFGEDIRGKIHFHTVDGFQGQEKDIIILSCVRAGPGVQSVGFLADVRRMNVALTRAKSSLFILGNAPTLERSNQDWREIVNNAKSRTLLTDVDVSFFTEPTPSYSTQPPPPASKASKQCPVTMTVPEPVDLDTPQSLAQTIRTKPLSQDHPSTSVMASGSSVANSTSVAASTETKETRIQKPGQKRRFALDTEDKSSSSVNESKPRQPPLKRPKKEKGSIFIPKKNKP</sequence>
<dbReference type="CDD" id="cd18042">
    <property type="entry name" value="DEXXQc_SETX"/>
    <property type="match status" value="1"/>
</dbReference>
<evidence type="ECO:0000256" key="7">
    <source>
        <dbReference type="SAM" id="MobiDB-lite"/>
    </source>
</evidence>
<keyword evidence="3" id="KW-0378">Hydrolase</keyword>
<feature type="domain" description="Helicase SEN1 beta-barrel" evidence="11">
    <location>
        <begin position="1124"/>
        <end position="1217"/>
    </location>
</feature>
<evidence type="ECO:0000256" key="6">
    <source>
        <dbReference type="SAM" id="Coils"/>
    </source>
</evidence>
<organism evidence="12 13">
    <name type="scientific">Hydnomerulius pinastri MD-312</name>
    <dbReference type="NCBI Taxonomy" id="994086"/>
    <lineage>
        <taxon>Eukaryota</taxon>
        <taxon>Fungi</taxon>
        <taxon>Dikarya</taxon>
        <taxon>Basidiomycota</taxon>
        <taxon>Agaricomycotina</taxon>
        <taxon>Agaricomycetes</taxon>
        <taxon>Agaricomycetidae</taxon>
        <taxon>Boletales</taxon>
        <taxon>Boletales incertae sedis</taxon>
        <taxon>Leucogyrophana</taxon>
    </lineage>
</organism>
<dbReference type="HOGENOM" id="CLU_000459_1_1_1"/>
<keyword evidence="5" id="KW-0067">ATP-binding</keyword>
<dbReference type="PANTHER" id="PTHR10887">
    <property type="entry name" value="DNA2/NAM7 HELICASE FAMILY"/>
    <property type="match status" value="1"/>
</dbReference>
<dbReference type="GO" id="GO:0005524">
    <property type="term" value="F:ATP binding"/>
    <property type="evidence" value="ECO:0007669"/>
    <property type="project" value="UniProtKB-KW"/>
</dbReference>
<keyword evidence="13" id="KW-1185">Reference proteome</keyword>
<dbReference type="InterPro" id="IPR056474">
    <property type="entry name" value="SEN1_barrel"/>
</dbReference>
<evidence type="ECO:0000259" key="8">
    <source>
        <dbReference type="Pfam" id="PF12726"/>
    </source>
</evidence>
<dbReference type="GO" id="GO:0001147">
    <property type="term" value="F:transcription termination site sequence-specific DNA binding"/>
    <property type="evidence" value="ECO:0007669"/>
    <property type="project" value="TreeGrafter"/>
</dbReference>
<dbReference type="Pfam" id="PF23576">
    <property type="entry name" value="SEN1_barrel"/>
    <property type="match status" value="1"/>
</dbReference>
<dbReference type="InterPro" id="IPR047187">
    <property type="entry name" value="SF1_C_Upf1"/>
</dbReference>
<feature type="domain" description="DNA2/NAM7 helicase helicase" evidence="9">
    <location>
        <begin position="1267"/>
        <end position="1553"/>
    </location>
</feature>
<dbReference type="GO" id="GO:0016604">
    <property type="term" value="C:nuclear body"/>
    <property type="evidence" value="ECO:0007669"/>
    <property type="project" value="TreeGrafter"/>
</dbReference>
<dbReference type="FunFam" id="3.40.50.300:FF:000326">
    <property type="entry name" value="P-loop containing nucleoside triphosphate hydrolase"/>
    <property type="match status" value="1"/>
</dbReference>